<evidence type="ECO:0000313" key="3">
    <source>
        <dbReference type="EMBL" id="ELI8100356.1"/>
    </source>
</evidence>
<feature type="domain" description="Phage tail collar" evidence="1">
    <location>
        <begin position="383"/>
        <end position="430"/>
    </location>
</feature>
<dbReference type="InterPro" id="IPR048388">
    <property type="entry name" value="Gp37_trimer"/>
</dbReference>
<comment type="caution">
    <text evidence="3">The sequence shown here is derived from an EMBL/GenBank/DDBJ whole genome shotgun (WGS) entry which is preliminary data.</text>
</comment>
<dbReference type="Proteomes" id="UP001182355">
    <property type="component" value="Unassembled WGS sequence"/>
</dbReference>
<organism evidence="3 4">
    <name type="scientific">Yersinia enterocolitica</name>
    <dbReference type="NCBI Taxonomy" id="630"/>
    <lineage>
        <taxon>Bacteria</taxon>
        <taxon>Pseudomonadati</taxon>
        <taxon>Pseudomonadota</taxon>
        <taxon>Gammaproteobacteria</taxon>
        <taxon>Enterobacterales</taxon>
        <taxon>Yersiniaceae</taxon>
        <taxon>Yersinia</taxon>
    </lineage>
</organism>
<dbReference type="PANTHER" id="PTHR35191:SF1">
    <property type="entry name" value="PROPHAGE SIDE TAIL FIBER PROTEIN HOMOLOG STFQ-RELATED"/>
    <property type="match status" value="1"/>
</dbReference>
<dbReference type="RefSeq" id="WP_080358008.1">
    <property type="nucleotide sequence ID" value="NZ_CTRB01000001.1"/>
</dbReference>
<dbReference type="InterPro" id="IPR037053">
    <property type="entry name" value="Phage_tail_collar_dom_sf"/>
</dbReference>
<proteinExistence type="predicted"/>
<dbReference type="Pfam" id="PF07484">
    <property type="entry name" value="Collar"/>
    <property type="match status" value="1"/>
</dbReference>
<gene>
    <name evidence="3" type="ORF">RSF11_000011</name>
</gene>
<dbReference type="AlphaFoldDB" id="A0AAD2Z305"/>
<accession>A0AAD2Z305</accession>
<evidence type="ECO:0000313" key="4">
    <source>
        <dbReference type="Proteomes" id="UP001182355"/>
    </source>
</evidence>
<dbReference type="Gene3D" id="3.90.1340.10">
    <property type="entry name" value="Phage tail collar domain"/>
    <property type="match status" value="1"/>
</dbReference>
<dbReference type="Pfam" id="PF20744">
    <property type="entry name" value="gp37_trimer"/>
    <property type="match status" value="1"/>
</dbReference>
<sequence>MARNDSFNQPWASVPAQFERPGDGLIARGWAGGASEDPPEAKWENWWHNRVDLALQELQNLGQLIWFVDAPYKAGARVNYGGNSFIALPNNTGVEPTGLLDVGVWRKESTKTYLQTANNLSEIKAAGPVAVAQAIDNLGLKDTAATAAGALQKTQNLNDVANKATALANLGALAANGTAAAATKLATARTIAGKSFDGTANISIGAADVGALPLTGGVLSGPLKITGIHGEPIGPAGYRSFLIGPTNGGITNPTGTGIGLHSDKNIYFWNDDSNYAMTLSPTSLSVNRPISILSGAGAALSIKSQNEGDVCYIMSVSNTASKSKWYIGNTQENNTSFDLVNSKAGVALKIGDTISTTAPFSASKITPGDYSNFDERYEPALIGTPMPWPLTTAPAGYLKCNGAPFNKTQYPKLALAYPSGVLPDMRGDVIRGWDDGRGIDPGRGILTEQGDAIRNITGAFSVHGAKELSATFPSWGTGAFSVTSVAGTNNVAAGAGATIPQFNFSAASAGVPTANENRMRNIAFNYIVRAL</sequence>
<name>A0AAD2Z305_YEREN</name>
<dbReference type="PANTHER" id="PTHR35191">
    <property type="entry name" value="PROPHAGE SIDE TAIL FIBER PROTEIN HOMOLOG STFQ-RELATED"/>
    <property type="match status" value="1"/>
</dbReference>
<evidence type="ECO:0000259" key="2">
    <source>
        <dbReference type="Pfam" id="PF20744"/>
    </source>
</evidence>
<dbReference type="SUPFAM" id="SSF88874">
    <property type="entry name" value="Receptor-binding domain of short tail fibre protein gp12"/>
    <property type="match status" value="1"/>
</dbReference>
<reference evidence="3" key="1">
    <citation type="submission" date="2023-02" db="EMBL/GenBank/DDBJ databases">
        <authorList>
            <person name="Ashton P.M."/>
            <person name="Dallman T."/>
            <person name="Nair S."/>
            <person name="De Pinna E."/>
            <person name="Peters T."/>
            <person name="Grant K."/>
        </authorList>
    </citation>
    <scope>NUCLEOTIDE SEQUENCE</scope>
    <source>
        <strain evidence="3">01103883</strain>
    </source>
</reference>
<dbReference type="Gene3D" id="6.20.80.10">
    <property type="match status" value="1"/>
</dbReference>
<dbReference type="InterPro" id="IPR011083">
    <property type="entry name" value="Phage_tail_collar_dom"/>
</dbReference>
<protein>
    <submittedName>
        <fullName evidence="3">Tail fiber protein</fullName>
    </submittedName>
</protein>
<feature type="domain" description="Tail fibre protein gp37 trimerization region" evidence="2">
    <location>
        <begin position="299"/>
        <end position="377"/>
    </location>
</feature>
<dbReference type="InterPro" id="IPR051934">
    <property type="entry name" value="Phage_Tail_Fiber_Structural"/>
</dbReference>
<evidence type="ECO:0000259" key="1">
    <source>
        <dbReference type="Pfam" id="PF07484"/>
    </source>
</evidence>
<dbReference type="EMBL" id="ABNAVX010000001">
    <property type="protein sequence ID" value="ELI8100356.1"/>
    <property type="molecule type" value="Genomic_DNA"/>
</dbReference>